<comment type="caution">
    <text evidence="14">The sequence shown here is derived from an EMBL/GenBank/DDBJ whole genome shotgun (WGS) entry which is preliminary data.</text>
</comment>
<name>A0AAV4UUG3_9ARAC</name>
<proteinExistence type="predicted"/>
<evidence type="ECO:0000256" key="1">
    <source>
        <dbReference type="ARBA" id="ARBA00004120"/>
    </source>
</evidence>
<comment type="function">
    <text evidence="11">Molecular adapter which is involved in cilium biogenesis. Part of a functional complex including OFD1 a centriolar protein involved in cilium assembly. Could regulate the cAMP-dependent phosphorylation of OFD1, and its subsequent ubiquitination by PJA2 which ultimately leads to its proteasomal degradation.</text>
</comment>
<evidence type="ECO:0000259" key="13">
    <source>
        <dbReference type="PROSITE" id="PS50086"/>
    </source>
</evidence>
<protein>
    <recommendedName>
        <fullName evidence="3">TBC1 domain family member 31</fullName>
    </recommendedName>
</protein>
<dbReference type="InterPro" id="IPR001680">
    <property type="entry name" value="WD40_rpt"/>
</dbReference>
<dbReference type="SUPFAM" id="SSF50978">
    <property type="entry name" value="WD40 repeat-like"/>
    <property type="match status" value="1"/>
</dbReference>
<dbReference type="PANTHER" id="PTHR19853:SF1">
    <property type="entry name" value="TBC1 DOMAIN FAMILY MEMBER 31"/>
    <property type="match status" value="1"/>
</dbReference>
<keyword evidence="10" id="KW-0966">Cell projection</keyword>
<accession>A0AAV4UUG3</accession>
<dbReference type="Proteomes" id="UP001054837">
    <property type="component" value="Unassembled WGS sequence"/>
</dbReference>
<dbReference type="Pfam" id="PF00400">
    <property type="entry name" value="WD40"/>
    <property type="match status" value="1"/>
</dbReference>
<dbReference type="Gene3D" id="1.10.472.80">
    <property type="entry name" value="Ypt/Rab-GAP domain of gyp1p, domain 3"/>
    <property type="match status" value="1"/>
</dbReference>
<evidence type="ECO:0000256" key="4">
    <source>
        <dbReference type="ARBA" id="ARBA00022490"/>
    </source>
</evidence>
<keyword evidence="9" id="KW-0206">Cytoskeleton</keyword>
<dbReference type="PANTHER" id="PTHR19853">
    <property type="entry name" value="WD REPEAT CONTAINING PROTEIN 3 WDR3"/>
    <property type="match status" value="1"/>
</dbReference>
<dbReference type="InterPro" id="IPR035969">
    <property type="entry name" value="Rab-GAP_TBC_sf"/>
</dbReference>
<dbReference type="InterPro" id="IPR015943">
    <property type="entry name" value="WD40/YVTN_repeat-like_dom_sf"/>
</dbReference>
<evidence type="ECO:0000256" key="8">
    <source>
        <dbReference type="ARBA" id="ARBA00023054"/>
    </source>
</evidence>
<sequence>MEAFVLDICGREKGLLLQNKTFVSLDGPIYSISNTYRSKPISFAHAAWNKLGTEIIAGDCLGHVYIFYLQKNRFSLVCRLKFCSSFLTFTNDKTHNILVALSDCSIVSLNLNSREVKNHFYHHTSCVTHISFDKSCSTILSCCKDQAILWDLNSFNIVRALTLKKNVDILKVFFLLNKDIIVSAFNDNSVFLWNCNTFKCTDQFLCASGETYLNIKAIDASKDEKLLACAGKANWLIIWSVVEHKKLHTVSLPESVTCVKQVYFLPNSNNNHILSLLSSDGEIHIFNVTQMELLYKLSRQNGKIISFCNPTNMFQVLAITSQGNMELYDVEEFVDNESLELKEKQIKKEKSVEEVKVLLEKKIKKKQQISVNIGKVRLQTVIKNFEEYPEKHRFFVWSQLLDLPHNVDAFKVLHQESLKVKSFVKDYSFMNPGVQKTFLRLMAMLVTWNPLMQEIEYFQCVVFPFIKILHTNTIMCFELLVTIISNWCQNWFIFSPFPPFNILCAIESILSFHDRELITHFIKHDISPEIYGWSLLKSSFSEVFNKKEWLKLWDNIFSNPLSFQLYAVVAFNIAIRDVLLCCQTLKQFKECYRKHGISASVLLKKAYELQQLSPSDFDPQVVTGTFAPIPKGTYPSFFQMSQMKVDLKTLIRKTIIDQEIDYLKQREDQLDIKSNYLKELQDLQILRRKLLLESIGLKDIEALEKLNRKLRSMQNLIQDNLENQINMLKVSIGGDMFSRDLKDTEKQHFQFREYVNKIRKKAK</sequence>
<organism evidence="14 15">
    <name type="scientific">Caerostris darwini</name>
    <dbReference type="NCBI Taxonomy" id="1538125"/>
    <lineage>
        <taxon>Eukaryota</taxon>
        <taxon>Metazoa</taxon>
        <taxon>Ecdysozoa</taxon>
        <taxon>Arthropoda</taxon>
        <taxon>Chelicerata</taxon>
        <taxon>Arachnida</taxon>
        <taxon>Araneae</taxon>
        <taxon>Araneomorphae</taxon>
        <taxon>Entelegynae</taxon>
        <taxon>Araneoidea</taxon>
        <taxon>Araneidae</taxon>
        <taxon>Caerostris</taxon>
    </lineage>
</organism>
<dbReference type="InterPro" id="IPR051570">
    <property type="entry name" value="TBC1_cilium_biogenesis"/>
</dbReference>
<reference evidence="14 15" key="1">
    <citation type="submission" date="2021-06" db="EMBL/GenBank/DDBJ databases">
        <title>Caerostris darwini draft genome.</title>
        <authorList>
            <person name="Kono N."/>
            <person name="Arakawa K."/>
        </authorList>
    </citation>
    <scope>NUCLEOTIDE SEQUENCE [LARGE SCALE GENOMIC DNA]</scope>
</reference>
<dbReference type="GO" id="GO:0060271">
    <property type="term" value="P:cilium assembly"/>
    <property type="evidence" value="ECO:0007669"/>
    <property type="project" value="TreeGrafter"/>
</dbReference>
<dbReference type="PROSITE" id="PS50086">
    <property type="entry name" value="TBC_RABGAP"/>
    <property type="match status" value="1"/>
</dbReference>
<dbReference type="AlphaFoldDB" id="A0AAV4UUG3"/>
<evidence type="ECO:0000256" key="2">
    <source>
        <dbReference type="ARBA" id="ARBA00004607"/>
    </source>
</evidence>
<dbReference type="SMART" id="SM00320">
    <property type="entry name" value="WD40"/>
    <property type="match status" value="4"/>
</dbReference>
<evidence type="ECO:0000313" key="15">
    <source>
        <dbReference type="Proteomes" id="UP001054837"/>
    </source>
</evidence>
<evidence type="ECO:0000256" key="10">
    <source>
        <dbReference type="ARBA" id="ARBA00023273"/>
    </source>
</evidence>
<gene>
    <name evidence="14" type="primary">TBC1D31</name>
    <name evidence="14" type="ORF">CDAR_541591</name>
</gene>
<keyword evidence="5" id="KW-0853">WD repeat</keyword>
<keyword evidence="15" id="KW-1185">Reference proteome</keyword>
<evidence type="ECO:0000313" key="14">
    <source>
        <dbReference type="EMBL" id="GIY61379.1"/>
    </source>
</evidence>
<dbReference type="GO" id="GO:0036064">
    <property type="term" value="C:ciliary basal body"/>
    <property type="evidence" value="ECO:0007669"/>
    <property type="project" value="TreeGrafter"/>
</dbReference>
<comment type="subcellular location">
    <subcellularLocation>
        <location evidence="1">Cytoplasm</location>
        <location evidence="1">Cytoskeleton</location>
        <location evidence="1">Cilium basal body</location>
    </subcellularLocation>
    <subcellularLocation>
        <location evidence="2">Cytoplasm</location>
        <location evidence="2">Cytoskeleton</location>
        <location evidence="2">Microtubule organizing center</location>
        <location evidence="2">Centrosome</location>
        <location evidence="2">Centriolar satellite</location>
    </subcellularLocation>
</comment>
<keyword evidence="8 12" id="KW-0175">Coiled coil</keyword>
<dbReference type="EMBL" id="BPLQ01011939">
    <property type="protein sequence ID" value="GIY61379.1"/>
    <property type="molecule type" value="Genomic_DNA"/>
</dbReference>
<dbReference type="GO" id="GO:0034451">
    <property type="term" value="C:centriolar satellite"/>
    <property type="evidence" value="ECO:0007669"/>
    <property type="project" value="UniProtKB-SubCell"/>
</dbReference>
<evidence type="ECO:0000256" key="9">
    <source>
        <dbReference type="ARBA" id="ARBA00023212"/>
    </source>
</evidence>
<dbReference type="Pfam" id="PF00566">
    <property type="entry name" value="RabGAP-TBC"/>
    <property type="match status" value="1"/>
</dbReference>
<keyword evidence="7" id="KW-0970">Cilium biogenesis/degradation</keyword>
<dbReference type="InterPro" id="IPR000195">
    <property type="entry name" value="Rab-GAP-TBC_dom"/>
</dbReference>
<feature type="domain" description="Rab-GAP TBC" evidence="13">
    <location>
        <begin position="387"/>
        <end position="560"/>
    </location>
</feature>
<evidence type="ECO:0000256" key="12">
    <source>
        <dbReference type="SAM" id="Coils"/>
    </source>
</evidence>
<evidence type="ECO:0000256" key="11">
    <source>
        <dbReference type="ARBA" id="ARBA00034464"/>
    </source>
</evidence>
<dbReference type="SUPFAM" id="SSF47923">
    <property type="entry name" value="Ypt/Rab-GAP domain of gyp1p"/>
    <property type="match status" value="1"/>
</dbReference>
<dbReference type="Gene3D" id="2.130.10.10">
    <property type="entry name" value="YVTN repeat-like/Quinoprotein amine dehydrogenase"/>
    <property type="match status" value="1"/>
</dbReference>
<evidence type="ECO:0000256" key="7">
    <source>
        <dbReference type="ARBA" id="ARBA00022794"/>
    </source>
</evidence>
<feature type="coiled-coil region" evidence="12">
    <location>
        <begin position="673"/>
        <end position="723"/>
    </location>
</feature>
<evidence type="ECO:0000256" key="5">
    <source>
        <dbReference type="ARBA" id="ARBA00022574"/>
    </source>
</evidence>
<evidence type="ECO:0000256" key="3">
    <source>
        <dbReference type="ARBA" id="ARBA00014199"/>
    </source>
</evidence>
<evidence type="ECO:0000256" key="6">
    <source>
        <dbReference type="ARBA" id="ARBA00022737"/>
    </source>
</evidence>
<dbReference type="InterPro" id="IPR036322">
    <property type="entry name" value="WD40_repeat_dom_sf"/>
</dbReference>
<keyword evidence="4" id="KW-0963">Cytoplasm</keyword>
<keyword evidence="6" id="KW-0677">Repeat</keyword>